<comment type="similarity">
    <text evidence="10 11">Belongs to the TonB-dependent receptor family.</text>
</comment>
<evidence type="ECO:0000256" key="9">
    <source>
        <dbReference type="ARBA" id="ARBA00023237"/>
    </source>
</evidence>
<evidence type="ECO:0000256" key="7">
    <source>
        <dbReference type="ARBA" id="ARBA00023136"/>
    </source>
</evidence>
<keyword evidence="5" id="KW-0732">Signal</keyword>
<dbReference type="InterPro" id="IPR036942">
    <property type="entry name" value="Beta-barrel_TonB_sf"/>
</dbReference>
<dbReference type="RefSeq" id="WP_006967320.1">
    <property type="nucleotide sequence ID" value="NZ_APJX01000008.1"/>
</dbReference>
<dbReference type="GO" id="GO:0009279">
    <property type="term" value="C:cell outer membrane"/>
    <property type="evidence" value="ECO:0007669"/>
    <property type="project" value="UniProtKB-SubCell"/>
</dbReference>
<reference evidence="15 16" key="1">
    <citation type="journal article" date="2013" name="Genome Announc.">
        <title>Draft Genome Sequence of Desulfotignum phosphitoxidans DSM 13687 Strain FiPS-3.</title>
        <authorList>
            <person name="Poehlein A."/>
            <person name="Daniel R."/>
            <person name="Simeonova D.D."/>
        </authorList>
    </citation>
    <scope>NUCLEOTIDE SEQUENCE [LARGE SCALE GENOMIC DNA]</scope>
    <source>
        <strain evidence="15 16">DSM 13687</strain>
    </source>
</reference>
<dbReference type="GO" id="GO:0015344">
    <property type="term" value="F:siderophore uptake transmembrane transporter activity"/>
    <property type="evidence" value="ECO:0007669"/>
    <property type="project" value="TreeGrafter"/>
</dbReference>
<evidence type="ECO:0000256" key="2">
    <source>
        <dbReference type="ARBA" id="ARBA00022448"/>
    </source>
</evidence>
<keyword evidence="16" id="KW-1185">Reference proteome</keyword>
<dbReference type="PROSITE" id="PS52016">
    <property type="entry name" value="TONB_DEPENDENT_REC_3"/>
    <property type="match status" value="1"/>
</dbReference>
<evidence type="ECO:0000256" key="11">
    <source>
        <dbReference type="RuleBase" id="RU003357"/>
    </source>
</evidence>
<evidence type="ECO:0000256" key="1">
    <source>
        <dbReference type="ARBA" id="ARBA00004571"/>
    </source>
</evidence>
<evidence type="ECO:0000256" key="12">
    <source>
        <dbReference type="SAM" id="MobiDB-lite"/>
    </source>
</evidence>
<dbReference type="PANTHER" id="PTHR30069:SF29">
    <property type="entry name" value="HEMOGLOBIN AND HEMOGLOBIN-HAPTOGLOBIN-BINDING PROTEIN 1-RELATED"/>
    <property type="match status" value="1"/>
</dbReference>
<comment type="subcellular location">
    <subcellularLocation>
        <location evidence="1 10">Cell outer membrane</location>
        <topology evidence="1 10">Multi-pass membrane protein</topology>
    </subcellularLocation>
</comment>
<dbReference type="Pfam" id="PF00593">
    <property type="entry name" value="TonB_dep_Rec_b-barrel"/>
    <property type="match status" value="1"/>
</dbReference>
<dbReference type="GO" id="GO:0044718">
    <property type="term" value="P:siderophore transmembrane transport"/>
    <property type="evidence" value="ECO:0007669"/>
    <property type="project" value="TreeGrafter"/>
</dbReference>
<dbReference type="EMBL" id="APJX01000008">
    <property type="protein sequence ID" value="EMS78340.1"/>
    <property type="molecule type" value="Genomic_DNA"/>
</dbReference>
<dbReference type="Gene3D" id="2.40.170.20">
    <property type="entry name" value="TonB-dependent receptor, beta-barrel domain"/>
    <property type="match status" value="1"/>
</dbReference>
<dbReference type="CDD" id="cd01347">
    <property type="entry name" value="ligand_gated_channel"/>
    <property type="match status" value="1"/>
</dbReference>
<evidence type="ECO:0000256" key="10">
    <source>
        <dbReference type="PROSITE-ProRule" id="PRU01360"/>
    </source>
</evidence>
<evidence type="ECO:0000256" key="8">
    <source>
        <dbReference type="ARBA" id="ARBA00023170"/>
    </source>
</evidence>
<keyword evidence="2 10" id="KW-0813">Transport</keyword>
<organism evidence="15 16">
    <name type="scientific">Desulfotignum phosphitoxidans DSM 13687</name>
    <dbReference type="NCBI Taxonomy" id="1286635"/>
    <lineage>
        <taxon>Bacteria</taxon>
        <taxon>Pseudomonadati</taxon>
        <taxon>Thermodesulfobacteriota</taxon>
        <taxon>Desulfobacteria</taxon>
        <taxon>Desulfobacterales</taxon>
        <taxon>Desulfobacteraceae</taxon>
        <taxon>Desulfotignum</taxon>
    </lineage>
</organism>
<sequence>MKNKGIYLGIIAVFWMTAITGISAGRAEDQAVTTMDQVVVSVTQTETTSAKIGGNSVTVITAKEIEEKNPHTVLELLKTVPGVFVTSTGGMGTSSSVFIRGADEKNTLVMLDGIILNDSSHRNRSADLADINLDQVERIEVVRGAMSVMYGSNATAGVINIITKKGSRDPEATASVEGGSYGTWKTGAHASGATDKLTYAVSGSYLSRDGFSIADKDNPRIPQNGNTDEKDGYDNLTLSGNLGFEFNENFSVSSTLRYVDAQVDLDDYEGGYTGDNITSTWVPDPVSGAWVNTLVPNPDGPTYKRSESERLMGQVGINNWFAQGRVESILSYKFTRSDLQAYDNDNLPWYDYQGASDEFSWQGNIDFENHVLSFGTGYFNEAMESLSSGVADIDTHTLSYWLQDPLFVGESLVLIAGARMDDHQSFGRKTTFRIAPAYEIPSTGTRLKASFGTGFRSPSLYELYSVYGNPDLAPEKSQGWDLGVEQGFLDDHLTLGHI</sequence>
<dbReference type="InterPro" id="IPR039426">
    <property type="entry name" value="TonB-dep_rcpt-like"/>
</dbReference>
<comment type="caution">
    <text evidence="15">The sequence shown here is derived from an EMBL/GenBank/DDBJ whole genome shotgun (WGS) entry which is preliminary data.</text>
</comment>
<dbReference type="InterPro" id="IPR037066">
    <property type="entry name" value="Plug_dom_sf"/>
</dbReference>
<accession>S0FUG1</accession>
<keyword evidence="4 10" id="KW-0812">Transmembrane</keyword>
<evidence type="ECO:0000256" key="3">
    <source>
        <dbReference type="ARBA" id="ARBA00022452"/>
    </source>
</evidence>
<feature type="region of interest" description="Disordered" evidence="12">
    <location>
        <begin position="212"/>
        <end position="233"/>
    </location>
</feature>
<keyword evidence="8" id="KW-0675">Receptor</keyword>
<keyword evidence="3 10" id="KW-1134">Transmembrane beta strand</keyword>
<evidence type="ECO:0000256" key="4">
    <source>
        <dbReference type="ARBA" id="ARBA00022692"/>
    </source>
</evidence>
<evidence type="ECO:0000259" key="13">
    <source>
        <dbReference type="Pfam" id="PF00593"/>
    </source>
</evidence>
<protein>
    <submittedName>
        <fullName evidence="15">Vitamin B12 transporter BtuB</fullName>
    </submittedName>
</protein>
<evidence type="ECO:0000256" key="5">
    <source>
        <dbReference type="ARBA" id="ARBA00022729"/>
    </source>
</evidence>
<keyword evidence="7 10" id="KW-0472">Membrane</keyword>
<keyword evidence="9 10" id="KW-0998">Cell outer membrane</keyword>
<dbReference type="Pfam" id="PF07715">
    <property type="entry name" value="Plug"/>
    <property type="match status" value="1"/>
</dbReference>
<dbReference type="Gene3D" id="2.170.130.10">
    <property type="entry name" value="TonB-dependent receptor, plug domain"/>
    <property type="match status" value="1"/>
</dbReference>
<name>S0FUG1_9BACT</name>
<keyword evidence="6 11" id="KW-0798">TonB box</keyword>
<feature type="domain" description="TonB-dependent receptor-like beta-barrel" evidence="13">
    <location>
        <begin position="207"/>
        <end position="495"/>
    </location>
</feature>
<dbReference type="InterPro" id="IPR012910">
    <property type="entry name" value="Plug_dom"/>
</dbReference>
<evidence type="ECO:0000313" key="15">
    <source>
        <dbReference type="EMBL" id="EMS78340.1"/>
    </source>
</evidence>
<evidence type="ECO:0000256" key="6">
    <source>
        <dbReference type="ARBA" id="ARBA00023077"/>
    </source>
</evidence>
<feature type="domain" description="TonB-dependent receptor plug" evidence="14">
    <location>
        <begin position="55"/>
        <end position="158"/>
    </location>
</feature>
<dbReference type="Proteomes" id="UP000014216">
    <property type="component" value="Unassembled WGS sequence"/>
</dbReference>
<dbReference type="InterPro" id="IPR000531">
    <property type="entry name" value="Beta-barrel_TonB"/>
</dbReference>
<evidence type="ECO:0000259" key="14">
    <source>
        <dbReference type="Pfam" id="PF07715"/>
    </source>
</evidence>
<gene>
    <name evidence="15" type="primary">btuB</name>
    <name evidence="15" type="ORF">Dpo_8c00070</name>
</gene>
<dbReference type="PANTHER" id="PTHR30069">
    <property type="entry name" value="TONB-DEPENDENT OUTER MEMBRANE RECEPTOR"/>
    <property type="match status" value="1"/>
</dbReference>
<dbReference type="AlphaFoldDB" id="S0FUG1"/>
<dbReference type="SUPFAM" id="SSF56935">
    <property type="entry name" value="Porins"/>
    <property type="match status" value="1"/>
</dbReference>
<proteinExistence type="inferred from homology"/>
<evidence type="ECO:0000313" key="16">
    <source>
        <dbReference type="Proteomes" id="UP000014216"/>
    </source>
</evidence>